<keyword evidence="2 4" id="KW-0328">Glycosyltransferase</keyword>
<accession>A0AAP0GZ44</accession>
<dbReference type="Proteomes" id="UP001408789">
    <property type="component" value="Unassembled WGS sequence"/>
</dbReference>
<dbReference type="Pfam" id="PF00201">
    <property type="entry name" value="UDPGT"/>
    <property type="match status" value="1"/>
</dbReference>
<dbReference type="AlphaFoldDB" id="A0AAP0GZ44"/>
<comment type="caution">
    <text evidence="6">The sequence shown here is derived from an EMBL/GenBank/DDBJ whole genome shotgun (WGS) entry which is preliminary data.</text>
</comment>
<keyword evidence="3 4" id="KW-0808">Transferase</keyword>
<dbReference type="GO" id="GO:0080043">
    <property type="term" value="F:quercetin 3-O-glucosyltransferase activity"/>
    <property type="evidence" value="ECO:0007669"/>
    <property type="project" value="TreeGrafter"/>
</dbReference>
<evidence type="ECO:0000313" key="7">
    <source>
        <dbReference type="Proteomes" id="UP001408789"/>
    </source>
</evidence>
<dbReference type="EMBL" id="JBCNJP010000015">
    <property type="protein sequence ID" value="KAK9066811.1"/>
    <property type="molecule type" value="Genomic_DNA"/>
</dbReference>
<dbReference type="FunFam" id="3.40.50.2000:FF:000060">
    <property type="entry name" value="Glycosyltransferase"/>
    <property type="match status" value="1"/>
</dbReference>
<evidence type="ECO:0000256" key="4">
    <source>
        <dbReference type="RuleBase" id="RU003718"/>
    </source>
</evidence>
<sequence length="472" mass="53483">MDLKPHVIIIPFPDQSHIKAMLKLAELLHHKGLQITFVNTDFVHERFLESSGPHPLDGSPGFRFETISDGVPRSSEASIDTTRDLLMHSLETIFLGRSVDLVTKLPDPPTCIISDGFLSVFTIDAAQKLGIPVMMCWTLSASGFMGFYQIKSLIDKGFAPLKDESYLTNGYLDTVIDWVPGIESIRLKDFPMVWHTDLNDKLMMFCKEAPQMSNRVSHHIFHTFDELEASIIKALSSMYAHVYTIGPLQLLLDQIPNEKRQTGVGYSLVKEEPECFQWLESKEPGSVIYVNFGSSTIMSLEDLVELGWGLANSNHYFLWIVRSDLLIGESAVLPSELEELIKKRGFIARWCSQEKVLNHPSVRGFLTHCGWGSTIEGLSAGVPMICWPYFWDQLTNRKFICEEWEVGLGMGNKVKRDEVTRLVQLLMGERGEKMRNKAIEWKEKARSATSPNGSSYLNIENLVKEITMMSRD</sequence>
<dbReference type="EC" id="2.4.1.-" evidence="5"/>
<reference evidence="6 7" key="1">
    <citation type="submission" date="2024-04" db="EMBL/GenBank/DDBJ databases">
        <title>The reference genome of an endangered Asteraceae, Deinandra increscens subsp. villosa, native to the Central Coast of California.</title>
        <authorList>
            <person name="Guilliams M."/>
            <person name="Hasenstab-Lehman K."/>
            <person name="Meyer R."/>
            <person name="Mcevoy S."/>
        </authorList>
    </citation>
    <scope>NUCLEOTIDE SEQUENCE [LARGE SCALE GENOMIC DNA]</scope>
    <source>
        <tissue evidence="6">Leaf</tissue>
    </source>
</reference>
<evidence type="ECO:0000256" key="5">
    <source>
        <dbReference type="RuleBase" id="RU362057"/>
    </source>
</evidence>
<dbReference type="PROSITE" id="PS00375">
    <property type="entry name" value="UDPGT"/>
    <property type="match status" value="1"/>
</dbReference>
<evidence type="ECO:0000256" key="1">
    <source>
        <dbReference type="ARBA" id="ARBA00009995"/>
    </source>
</evidence>
<dbReference type="InterPro" id="IPR035595">
    <property type="entry name" value="UDP_glycos_trans_CS"/>
</dbReference>
<gene>
    <name evidence="6" type="ORF">SSX86_014134</name>
</gene>
<evidence type="ECO:0000256" key="3">
    <source>
        <dbReference type="ARBA" id="ARBA00022679"/>
    </source>
</evidence>
<dbReference type="CDD" id="cd03784">
    <property type="entry name" value="GT1_Gtf-like"/>
    <property type="match status" value="1"/>
</dbReference>
<dbReference type="Gene3D" id="3.40.50.2000">
    <property type="entry name" value="Glycogen Phosphorylase B"/>
    <property type="match status" value="2"/>
</dbReference>
<comment type="similarity">
    <text evidence="1 4">Belongs to the UDP-glycosyltransferase family.</text>
</comment>
<dbReference type="GO" id="GO:0016138">
    <property type="term" value="P:glycoside biosynthetic process"/>
    <property type="evidence" value="ECO:0007669"/>
    <property type="project" value="UniProtKB-ARBA"/>
</dbReference>
<dbReference type="PANTHER" id="PTHR11926:SF1417">
    <property type="entry name" value="UDP-GLUCURONOSYL_UDP-GLUCOSYLTRANSFERASE, UDP-GLYCOSYLTRANSFERASE FAMILY"/>
    <property type="match status" value="1"/>
</dbReference>
<evidence type="ECO:0000256" key="2">
    <source>
        <dbReference type="ARBA" id="ARBA00022676"/>
    </source>
</evidence>
<keyword evidence="7" id="KW-1185">Reference proteome</keyword>
<evidence type="ECO:0000313" key="6">
    <source>
        <dbReference type="EMBL" id="KAK9066811.1"/>
    </source>
</evidence>
<name>A0AAP0GZ44_9ASTR</name>
<dbReference type="GO" id="GO:0080044">
    <property type="term" value="F:quercetin 7-O-glucosyltransferase activity"/>
    <property type="evidence" value="ECO:0007669"/>
    <property type="project" value="TreeGrafter"/>
</dbReference>
<dbReference type="SUPFAM" id="SSF53756">
    <property type="entry name" value="UDP-Glycosyltransferase/glycogen phosphorylase"/>
    <property type="match status" value="1"/>
</dbReference>
<proteinExistence type="inferred from homology"/>
<organism evidence="6 7">
    <name type="scientific">Deinandra increscens subsp. villosa</name>
    <dbReference type="NCBI Taxonomy" id="3103831"/>
    <lineage>
        <taxon>Eukaryota</taxon>
        <taxon>Viridiplantae</taxon>
        <taxon>Streptophyta</taxon>
        <taxon>Embryophyta</taxon>
        <taxon>Tracheophyta</taxon>
        <taxon>Spermatophyta</taxon>
        <taxon>Magnoliopsida</taxon>
        <taxon>eudicotyledons</taxon>
        <taxon>Gunneridae</taxon>
        <taxon>Pentapetalae</taxon>
        <taxon>asterids</taxon>
        <taxon>campanulids</taxon>
        <taxon>Asterales</taxon>
        <taxon>Asteraceae</taxon>
        <taxon>Asteroideae</taxon>
        <taxon>Heliantheae alliance</taxon>
        <taxon>Madieae</taxon>
        <taxon>Madiinae</taxon>
        <taxon>Deinandra</taxon>
    </lineage>
</organism>
<protein>
    <recommendedName>
        <fullName evidence="5">Glycosyltransferase</fullName>
        <ecNumber evidence="5">2.4.1.-</ecNumber>
    </recommendedName>
</protein>
<dbReference type="InterPro" id="IPR002213">
    <property type="entry name" value="UDP_glucos_trans"/>
</dbReference>
<dbReference type="FunFam" id="3.40.50.2000:FF:000065">
    <property type="entry name" value="Glycosyltransferase"/>
    <property type="match status" value="1"/>
</dbReference>
<dbReference type="PANTHER" id="PTHR11926">
    <property type="entry name" value="GLUCOSYL/GLUCURONOSYL TRANSFERASES"/>
    <property type="match status" value="1"/>
</dbReference>